<comment type="caution">
    <text evidence="9">The sequence shown here is derived from an EMBL/GenBank/DDBJ whole genome shotgun (WGS) entry which is preliminary data.</text>
</comment>
<dbReference type="PROSITE" id="PS00411">
    <property type="entry name" value="KINESIN_MOTOR_1"/>
    <property type="match status" value="1"/>
</dbReference>
<organism evidence="9 10">
    <name type="scientific">Mizuhopecten yessoensis</name>
    <name type="common">Japanese scallop</name>
    <name type="synonym">Patinopecten yessoensis</name>
    <dbReference type="NCBI Taxonomy" id="6573"/>
    <lineage>
        <taxon>Eukaryota</taxon>
        <taxon>Metazoa</taxon>
        <taxon>Spiralia</taxon>
        <taxon>Lophotrochozoa</taxon>
        <taxon>Mollusca</taxon>
        <taxon>Bivalvia</taxon>
        <taxon>Autobranchia</taxon>
        <taxon>Pteriomorphia</taxon>
        <taxon>Pectinida</taxon>
        <taxon>Pectinoidea</taxon>
        <taxon>Pectinidae</taxon>
        <taxon>Mizuhopecten</taxon>
    </lineage>
</organism>
<dbReference type="InterPro" id="IPR001752">
    <property type="entry name" value="Kinesin_motor_dom"/>
</dbReference>
<feature type="coiled-coil region" evidence="6">
    <location>
        <begin position="299"/>
        <end position="378"/>
    </location>
</feature>
<dbReference type="FunFam" id="3.40.850.10:FF:000146">
    <property type="entry name" value="Kinesin-like protein"/>
    <property type="match status" value="1"/>
</dbReference>
<keyword evidence="2 5" id="KW-0547">Nucleotide-binding</keyword>
<evidence type="ECO:0000256" key="2">
    <source>
        <dbReference type="ARBA" id="ARBA00022741"/>
    </source>
</evidence>
<feature type="region of interest" description="Disordered" evidence="7">
    <location>
        <begin position="1"/>
        <end position="176"/>
    </location>
</feature>
<dbReference type="SMART" id="SM00129">
    <property type="entry name" value="KISc"/>
    <property type="match status" value="1"/>
</dbReference>
<feature type="coiled-coil region" evidence="6">
    <location>
        <begin position="1215"/>
        <end position="1414"/>
    </location>
</feature>
<dbReference type="SUPFAM" id="SSF52540">
    <property type="entry name" value="P-loop containing nucleoside triphosphate hydrolases"/>
    <property type="match status" value="1"/>
</dbReference>
<evidence type="ECO:0000256" key="5">
    <source>
        <dbReference type="PROSITE-ProRule" id="PRU00283"/>
    </source>
</evidence>
<feature type="binding site" evidence="5">
    <location>
        <begin position="1560"/>
        <end position="1567"/>
    </location>
    <ligand>
        <name>ATP</name>
        <dbReference type="ChEBI" id="CHEBI:30616"/>
    </ligand>
</feature>
<comment type="similarity">
    <text evidence="5">Belongs to the TRAFAC class myosin-kinesin ATPase superfamily. Kinesin family.</text>
</comment>
<keyword evidence="10" id="KW-1185">Reference proteome</keyword>
<dbReference type="PROSITE" id="PS50067">
    <property type="entry name" value="KINESIN_MOTOR_2"/>
    <property type="match status" value="1"/>
</dbReference>
<feature type="compositionally biased region" description="Basic and acidic residues" evidence="7">
    <location>
        <begin position="93"/>
        <end position="109"/>
    </location>
</feature>
<dbReference type="GO" id="GO:0003777">
    <property type="term" value="F:microtubule motor activity"/>
    <property type="evidence" value="ECO:0007669"/>
    <property type="project" value="InterPro"/>
</dbReference>
<dbReference type="EMBL" id="NEDP02005548">
    <property type="protein sequence ID" value="OWF39036.1"/>
    <property type="molecule type" value="Genomic_DNA"/>
</dbReference>
<feature type="compositionally biased region" description="Basic and acidic residues" evidence="7">
    <location>
        <begin position="13"/>
        <end position="24"/>
    </location>
</feature>
<protein>
    <submittedName>
        <fullName evidence="9">Kinesin-like calmodulin-binding protein-like</fullName>
    </submittedName>
</protein>
<evidence type="ECO:0000256" key="7">
    <source>
        <dbReference type="SAM" id="MobiDB-lite"/>
    </source>
</evidence>
<evidence type="ECO:0000313" key="10">
    <source>
        <dbReference type="Proteomes" id="UP000242188"/>
    </source>
</evidence>
<evidence type="ECO:0000256" key="1">
    <source>
        <dbReference type="ARBA" id="ARBA00004245"/>
    </source>
</evidence>
<feature type="coiled-coil region" evidence="6">
    <location>
        <begin position="945"/>
        <end position="1003"/>
    </location>
</feature>
<dbReference type="GO" id="GO:0008017">
    <property type="term" value="F:microtubule binding"/>
    <property type="evidence" value="ECO:0007669"/>
    <property type="project" value="InterPro"/>
</dbReference>
<accession>A0A210PRH0</accession>
<dbReference type="GO" id="GO:0007018">
    <property type="term" value="P:microtubule-based movement"/>
    <property type="evidence" value="ECO:0007669"/>
    <property type="project" value="InterPro"/>
</dbReference>
<feature type="coiled-coil region" evidence="6">
    <location>
        <begin position="1029"/>
        <end position="1084"/>
    </location>
</feature>
<keyword evidence="3 5" id="KW-0067">ATP-binding</keyword>
<feature type="compositionally biased region" description="Polar residues" evidence="7">
    <location>
        <begin position="76"/>
        <end position="90"/>
    </location>
</feature>
<evidence type="ECO:0000313" key="9">
    <source>
        <dbReference type="EMBL" id="OWF39036.1"/>
    </source>
</evidence>
<feature type="coiled-coil region" evidence="6">
    <location>
        <begin position="1111"/>
        <end position="1181"/>
    </location>
</feature>
<feature type="region of interest" description="Disordered" evidence="7">
    <location>
        <begin position="415"/>
        <end position="437"/>
    </location>
</feature>
<dbReference type="Gene3D" id="1.10.287.1490">
    <property type="match status" value="1"/>
</dbReference>
<gene>
    <name evidence="9" type="ORF">KP79_PYT15142</name>
</gene>
<keyword evidence="5" id="KW-0505">Motor protein</keyword>
<feature type="coiled-coil region" evidence="6">
    <location>
        <begin position="837"/>
        <end position="885"/>
    </location>
</feature>
<dbReference type="Pfam" id="PF00225">
    <property type="entry name" value="Kinesin"/>
    <property type="match status" value="1"/>
</dbReference>
<dbReference type="InterPro" id="IPR027417">
    <property type="entry name" value="P-loop_NTPase"/>
</dbReference>
<dbReference type="PANTHER" id="PTHR47972:SF16">
    <property type="entry name" value="KINESIN-LIKE PROTEIN"/>
    <property type="match status" value="1"/>
</dbReference>
<sequence length="1836" mass="205449">MATKEKVKKKAKQIFEQKEVERPGSAHSQISVKEAQTTKDNTGDNGPPEKFIEDENKQEKGETSKQRDKNKASPVGTPQKSKPSPVGTPQKSKSRESTPSKKSKSESAPKKGGKKTPVMPERSPSPALSLVPSEDTRRSPSPYRKNKVDPRTGTKEMGSAVSIRSTSTVREAWTDRSETASMDGLDRASLGSKDEEIAQNAYIPYLYARKCIAKIVDDLKYMKHNHIRIVGDIQTQYKEIEDETQSQFNLFVFALRTQYSGKVQTFKQVIDIHRVDLRQKEDYWNEMLASLAERNNRLLKDKKVLLIQNKVEIERLEKERIEVQTELTQQLDKSNAALIAAQRDTGTADELKAVVVQLDAQKAEVARLQAELTASKSVSATAVTAAAVVATRDTESEQEEQKEVAKTTAPLMAAAVVSDNEKSRISNERDQMEDERQKYDDERLMMEDDRLGFENQRQEWLNEIKALQLAVAVNTKENAEWKAKYTGMKGQLEESATLHAKYKALEDQYLAMAAIVAASDSSKKLAEDNAKKTKEEKNMMIVEQDRTDTEIQQWEEDFVQKNGRPSTDDDKPDSVKELYVQKEELATMVTSLDKKLDTFEKVEKGKIPDPPEVPPVPIVVKDPEVQTIEIKVPDPAIVVQLEASYDEMRKLREQISELQQENLNQSSQISQQNEELSKQRDRITELEHEIAALKAAAVATAAAGASSAELDELKKENRGMKKDMKKLLKKLEKNKTGTDPALVGSPEQKISTLEDRVTDIESENESLLEDKSKLTSERDNLLEQMTALQLQLATAETAAHVGTSEHTVVPVAAPAPLQSSHGQECTVSGHAELVEQLQIKTEEIAEKDMKIQEQEQRISDKIQEIEKVKDEMKHMRKDMLKMAKQHSKLQLKLKDLVEFAKTKKLLAAVARYVHEIHGEVPDAANGVVTKLTLVTADVATDRMPYDQSQKAVDAWEEKYKKKNGKAPGEKDRDAEGKKVYAAMEEKKAALDDSKINMEALKIMKTGDYVAPISRQASSVQDIKEEGAMVERIEHQMSAMDNKVSELETENDDLKKERSQMAAKLMDLETKLEEAKNQAELQASLAMGTNTEELSEQITRLQAQGTSQDTVLAQEKAAHSNTKDELENLRKQMDVLREEMNNEKADIRAKLDSNNKTSKAIMKAMEQELDKSKTRIDELEKERLANVPMDTAKEIKNLQTKIAALEKEKSASGTTAVGLTGQMSELQTKLDSANKNLETQRAANRDLEAKCKNAKLEKDKSVRDAVSVQEKKDQSRMNDDKKRIAALEKRIKELESAGVKPGVVAAVGGKGGNTEAAVKAMREQVIKLKQENNELNTRIKQVELDMKRGGRPGTAAAGGLAEDKNAQKRNEKILKELEKRVEIEKNKSTKLDENLKTTEEELKVTKKERDNNVNELKKVKLELDTLGMAAKEGVEAATKVKALEKDNRKLGEENKTLTENYNSERVLRRKYYNIVEDMKGKIRVYCRARPLSGTEKGRGNVSVIKSPDEYSISVESSRGLKEFTFDQIFMEATSQEKVFEDTNNLIQSAVDGFNVCIFAYGQTGSGKTYTMIGDRDQKYPGIAPRAFERIFELGHELRSKFTITVTAYMMELYNEKLIDLFAKPGTSDDDRMEIKKDKKGMVYVQGSCVKDAHNAKELGALFDEGSKNRHTASTKMNDESSRSHLIIGIMLESTNKATGQVLKGKLSLVDLAGSERVAKTGAGAEQLKEAMSINKSLSALGDVISALSSDQQFIPYRNNKLTMLMQDSLGGNAKTLMFVNISPADYNQDETIISLMYASRVKLITNDASKNADNKEISKLKSIIAKLKKGEDVEEVE</sequence>
<keyword evidence="6" id="KW-0175">Coiled coil</keyword>
<dbReference type="InterPro" id="IPR019821">
    <property type="entry name" value="Kinesin_motor_CS"/>
</dbReference>
<dbReference type="Gene3D" id="3.40.850.10">
    <property type="entry name" value="Kinesin motor domain"/>
    <property type="match status" value="1"/>
</dbReference>
<feature type="domain" description="Kinesin motor" evidence="8">
    <location>
        <begin position="1480"/>
        <end position="1803"/>
    </location>
</feature>
<name>A0A210PRH0_MIZYE</name>
<evidence type="ECO:0000256" key="6">
    <source>
        <dbReference type="SAM" id="Coils"/>
    </source>
</evidence>
<evidence type="ECO:0000256" key="4">
    <source>
        <dbReference type="ARBA" id="ARBA00023212"/>
    </source>
</evidence>
<feature type="compositionally biased region" description="Basic and acidic residues" evidence="7">
    <location>
        <begin position="50"/>
        <end position="71"/>
    </location>
</feature>
<evidence type="ECO:0000259" key="8">
    <source>
        <dbReference type="PROSITE" id="PS50067"/>
    </source>
</evidence>
<comment type="subcellular location">
    <subcellularLocation>
        <location evidence="1">Cytoplasm</location>
        <location evidence="1">Cytoskeleton</location>
    </subcellularLocation>
</comment>
<feature type="compositionally biased region" description="Polar residues" evidence="7">
    <location>
        <begin position="26"/>
        <end position="44"/>
    </location>
</feature>
<feature type="region of interest" description="Disordered" evidence="7">
    <location>
        <begin position="659"/>
        <end position="678"/>
    </location>
</feature>
<dbReference type="GO" id="GO:0005856">
    <property type="term" value="C:cytoskeleton"/>
    <property type="evidence" value="ECO:0007669"/>
    <property type="project" value="UniProtKB-SubCell"/>
</dbReference>
<dbReference type="PANTHER" id="PTHR47972">
    <property type="entry name" value="KINESIN-LIKE PROTEIN KLP-3"/>
    <property type="match status" value="1"/>
</dbReference>
<feature type="compositionally biased region" description="Low complexity" evidence="7">
    <location>
        <begin position="659"/>
        <end position="674"/>
    </location>
</feature>
<feature type="compositionally biased region" description="Basic and acidic residues" evidence="7">
    <location>
        <begin position="419"/>
        <end position="437"/>
    </location>
</feature>
<dbReference type="STRING" id="6573.A0A210PRH0"/>
<dbReference type="InterPro" id="IPR036961">
    <property type="entry name" value="Kinesin_motor_dom_sf"/>
</dbReference>
<dbReference type="PRINTS" id="PR00380">
    <property type="entry name" value="KINESINHEAVY"/>
</dbReference>
<dbReference type="GO" id="GO:0005524">
    <property type="term" value="F:ATP binding"/>
    <property type="evidence" value="ECO:0007669"/>
    <property type="project" value="UniProtKB-UniRule"/>
</dbReference>
<proteinExistence type="inferred from homology"/>
<dbReference type="CDD" id="cd01366">
    <property type="entry name" value="KISc_C_terminal"/>
    <property type="match status" value="1"/>
</dbReference>
<evidence type="ECO:0000256" key="3">
    <source>
        <dbReference type="ARBA" id="ARBA00022840"/>
    </source>
</evidence>
<keyword evidence="4" id="KW-0963">Cytoplasm</keyword>
<dbReference type="InterPro" id="IPR027640">
    <property type="entry name" value="Kinesin-like_fam"/>
</dbReference>
<keyword evidence="4" id="KW-0206">Cytoskeleton</keyword>
<reference evidence="9 10" key="1">
    <citation type="journal article" date="2017" name="Nat. Ecol. Evol.">
        <title>Scallop genome provides insights into evolution of bilaterian karyotype and development.</title>
        <authorList>
            <person name="Wang S."/>
            <person name="Zhang J."/>
            <person name="Jiao W."/>
            <person name="Li J."/>
            <person name="Xun X."/>
            <person name="Sun Y."/>
            <person name="Guo X."/>
            <person name="Huan P."/>
            <person name="Dong B."/>
            <person name="Zhang L."/>
            <person name="Hu X."/>
            <person name="Sun X."/>
            <person name="Wang J."/>
            <person name="Zhao C."/>
            <person name="Wang Y."/>
            <person name="Wang D."/>
            <person name="Huang X."/>
            <person name="Wang R."/>
            <person name="Lv J."/>
            <person name="Li Y."/>
            <person name="Zhang Z."/>
            <person name="Liu B."/>
            <person name="Lu W."/>
            <person name="Hui Y."/>
            <person name="Liang J."/>
            <person name="Zhou Z."/>
            <person name="Hou R."/>
            <person name="Li X."/>
            <person name="Liu Y."/>
            <person name="Li H."/>
            <person name="Ning X."/>
            <person name="Lin Y."/>
            <person name="Zhao L."/>
            <person name="Xing Q."/>
            <person name="Dou J."/>
            <person name="Li Y."/>
            <person name="Mao J."/>
            <person name="Guo H."/>
            <person name="Dou H."/>
            <person name="Li T."/>
            <person name="Mu C."/>
            <person name="Jiang W."/>
            <person name="Fu Q."/>
            <person name="Fu X."/>
            <person name="Miao Y."/>
            <person name="Liu J."/>
            <person name="Yu Q."/>
            <person name="Li R."/>
            <person name="Liao H."/>
            <person name="Li X."/>
            <person name="Kong Y."/>
            <person name="Jiang Z."/>
            <person name="Chourrout D."/>
            <person name="Li R."/>
            <person name="Bao Z."/>
        </authorList>
    </citation>
    <scope>NUCLEOTIDE SEQUENCE [LARGE SCALE GENOMIC DNA]</scope>
    <source>
        <strain evidence="9 10">PY_sf001</strain>
    </source>
</reference>
<feature type="compositionally biased region" description="Basic residues" evidence="7">
    <location>
        <begin position="1"/>
        <end position="12"/>
    </location>
</feature>
<dbReference type="Proteomes" id="UP000242188">
    <property type="component" value="Unassembled WGS sequence"/>
</dbReference>
<dbReference type="OrthoDB" id="3176171at2759"/>